<evidence type="ECO:0000313" key="4">
    <source>
        <dbReference type="Proteomes" id="UP001431209"/>
    </source>
</evidence>
<name>A0AAW2YSY9_9EUKA</name>
<proteinExistence type="predicted"/>
<dbReference type="InterPro" id="IPR050697">
    <property type="entry name" value="Adenylyl/Guanylyl_Cyclase_3/4"/>
</dbReference>
<dbReference type="Pfam" id="PF08376">
    <property type="entry name" value="NIT"/>
    <property type="match status" value="1"/>
</dbReference>
<dbReference type="PANTHER" id="PTHR43081:SF1">
    <property type="entry name" value="ADENYLATE CYCLASE, TERMINAL-DIFFERENTIATION SPECIFIC"/>
    <property type="match status" value="1"/>
</dbReference>
<dbReference type="PANTHER" id="PTHR43081">
    <property type="entry name" value="ADENYLATE CYCLASE, TERMINAL-DIFFERENTIATION SPECIFIC-RELATED"/>
    <property type="match status" value="1"/>
</dbReference>
<dbReference type="Pfam" id="PF00211">
    <property type="entry name" value="Guanylate_cyc"/>
    <property type="match status" value="1"/>
</dbReference>
<sequence>MTQRVMTSANASLYISYYSIYPTEGSFIIEESEQALNILSQLAFVRDNVTSGKLSTIEAFQYYTLLNSYLCELTQIVSKHINLITIKNDLLAFTYFVKYKESIAKQRGIGSVLLNYNFTPFIYNYFVSTVAESDQYFALFTGVVDSNLFEYYNQFITTSNFTMISSSLRTTILSRLGQSTQIDPLEWFNNMTLLINGLKNVEDYMNGYIVQKCNTAYITTVVSLTLYSIGFFVLIAVAAIVAIVITRSIIRPWHRMHTLQDETMRRYVPTGFLRLMERRALNEVELGEYIVKSLDVLFADIRGFTSLSEKMTPKDNFEFLNQYLSLVGPIFRNNHGFIDKYIGDGVMGLFPLPECSLYACVEIQLAIQQFNLKNKGVYPEIHLGIGVHSGSVVAGLIGELGRVQGTIISDTVNTASRIEGITKVFGARILTSLDTLSTFNNVSRPVITRPVGVVKVVGREKAVELYEVLITELDQSKINTKANI</sequence>
<dbReference type="SUPFAM" id="SSF55073">
    <property type="entry name" value="Nucleotide cyclase"/>
    <property type="match status" value="1"/>
</dbReference>
<dbReference type="GO" id="GO:0035556">
    <property type="term" value="P:intracellular signal transduction"/>
    <property type="evidence" value="ECO:0007669"/>
    <property type="project" value="InterPro"/>
</dbReference>
<dbReference type="CDD" id="cd07302">
    <property type="entry name" value="CHD"/>
    <property type="match status" value="1"/>
</dbReference>
<protein>
    <recommendedName>
        <fullName evidence="2">Guanylate cyclase domain-containing protein</fullName>
    </recommendedName>
</protein>
<feature type="domain" description="Guanylate cyclase" evidence="2">
    <location>
        <begin position="295"/>
        <end position="419"/>
    </location>
</feature>
<dbReference type="InterPro" id="IPR029787">
    <property type="entry name" value="Nucleotide_cyclase"/>
</dbReference>
<dbReference type="GO" id="GO:0006171">
    <property type="term" value="P:cAMP biosynthetic process"/>
    <property type="evidence" value="ECO:0007669"/>
    <property type="project" value="TreeGrafter"/>
</dbReference>
<accession>A0AAW2YSY9</accession>
<dbReference type="Proteomes" id="UP001431209">
    <property type="component" value="Unassembled WGS sequence"/>
</dbReference>
<dbReference type="SMART" id="SM00044">
    <property type="entry name" value="CYCc"/>
    <property type="match status" value="1"/>
</dbReference>
<keyword evidence="1" id="KW-1133">Transmembrane helix</keyword>
<dbReference type="Gene3D" id="3.30.70.1230">
    <property type="entry name" value="Nucleotide cyclase"/>
    <property type="match status" value="1"/>
</dbReference>
<dbReference type="InterPro" id="IPR001054">
    <property type="entry name" value="A/G_cyclase"/>
</dbReference>
<evidence type="ECO:0000259" key="2">
    <source>
        <dbReference type="PROSITE" id="PS50125"/>
    </source>
</evidence>
<evidence type="ECO:0000313" key="3">
    <source>
        <dbReference type="EMBL" id="KAL0480528.1"/>
    </source>
</evidence>
<comment type="caution">
    <text evidence="3">The sequence shown here is derived from an EMBL/GenBank/DDBJ whole genome shotgun (WGS) entry which is preliminary data.</text>
</comment>
<feature type="transmembrane region" description="Helical" evidence="1">
    <location>
        <begin position="224"/>
        <end position="246"/>
    </location>
</feature>
<evidence type="ECO:0000256" key="1">
    <source>
        <dbReference type="SAM" id="Phobius"/>
    </source>
</evidence>
<keyword evidence="4" id="KW-1185">Reference proteome</keyword>
<keyword evidence="1" id="KW-0472">Membrane</keyword>
<keyword evidence="1" id="KW-0812">Transmembrane</keyword>
<dbReference type="AlphaFoldDB" id="A0AAW2YSY9"/>
<dbReference type="PROSITE" id="PS50125">
    <property type="entry name" value="GUANYLATE_CYCLASE_2"/>
    <property type="match status" value="1"/>
</dbReference>
<dbReference type="InterPro" id="IPR013587">
    <property type="entry name" value="Nitrate/nitrite_sensing"/>
</dbReference>
<gene>
    <name evidence="3" type="ORF">AKO1_006766</name>
</gene>
<organism evidence="3 4">
    <name type="scientific">Acrasis kona</name>
    <dbReference type="NCBI Taxonomy" id="1008807"/>
    <lineage>
        <taxon>Eukaryota</taxon>
        <taxon>Discoba</taxon>
        <taxon>Heterolobosea</taxon>
        <taxon>Tetramitia</taxon>
        <taxon>Eutetramitia</taxon>
        <taxon>Acrasidae</taxon>
        <taxon>Acrasis</taxon>
    </lineage>
</organism>
<dbReference type="EMBL" id="JAOPGA020000665">
    <property type="protein sequence ID" value="KAL0480528.1"/>
    <property type="molecule type" value="Genomic_DNA"/>
</dbReference>
<reference evidence="3 4" key="1">
    <citation type="submission" date="2024-03" db="EMBL/GenBank/DDBJ databases">
        <title>The Acrasis kona genome and developmental transcriptomes reveal deep origins of eukaryotic multicellular pathways.</title>
        <authorList>
            <person name="Sheikh S."/>
            <person name="Fu C.-J."/>
            <person name="Brown M.W."/>
            <person name="Baldauf S.L."/>
        </authorList>
    </citation>
    <scope>NUCLEOTIDE SEQUENCE [LARGE SCALE GENOMIC DNA]</scope>
    <source>
        <strain evidence="3 4">ATCC MYA-3509</strain>
    </source>
</reference>